<keyword evidence="10" id="KW-0175">Coiled coil</keyword>
<evidence type="ECO:0000256" key="6">
    <source>
        <dbReference type="ARBA" id="ARBA00022989"/>
    </source>
</evidence>
<dbReference type="InterPro" id="IPR002490">
    <property type="entry name" value="V-ATPase_116kDa_su"/>
</dbReference>
<keyword evidence="3 9" id="KW-0813">Transport</keyword>
<evidence type="ECO:0000313" key="12">
    <source>
        <dbReference type="EMBL" id="VUZ47500.1"/>
    </source>
</evidence>
<sequence length="890" mass="101581">MGSIFRSEDMQLSQLILHTDSAYNCIAQLGELGIVQLRDTTPDVNAFQRKFVDEVRRCDEMERKLRYIEGEIMKDNISVYEPDEIPEAPPPREMLELEATLDKLDHELREVTFNAEQLRKSYIELTELKMVLRMTQIMLEHNTLEVNTSLTGAEDVLVEVPDVRESHGYIELLPSDDFDVGFRQSGGLSSTTYRSHHIDFIAGTILRDRSASFERMLWRVSHGNVYLRYADLEGIEDPITGQMLDKCMFLIFFQGEQLRTRVEKMCEGYHATIYACPDTQDKRQAMLLDVTSRREDLQVVLNRTTEHRARVLESAAERLREWFYKVYKMKSVYHSLNLFNLDVTTKCMIGECWSAVSDLDAVQMALRRGMELSNSTLQPILNRLHTTERPPTFHRSNKFTAAFQSMVDSYGVARYREVNPALFSVVTFPFLFAVMFGDAGHGLIMFLGALFLVLWEKKLIAKKIKSDMWDMFFGGRYIILLMGLFSIYTGFIYNDIFSKATNMFGSSWYPLFDNSTLDTPTDKQLNPTSHAENVTGMFVGYPYPFGIDPVWQVSHNLIVYTNSLKMKMSIIVGFIHMLFGIILAAFNYKMFKDPLSIYCNLIPEVIFMVSIFGYLVFAIFFKWIVFDSSDASTAPSLLTTLIDMMKFNYDTTSQTPALYTGQVVVQRILFILAIFSVPWMLLAKPIILYRRHKVQTTVNAIRAASYGGTRTTDDTEIEGATTDYVPFRNESSPTFDRSSRTSESPVGGSGSSGGGHGGHGDSEEWNFTDIMVNQIIHTIEFCLGCISNTASYLRLWALSLAHAQLSEVLWSMVMSKGLSMDGHIGGILLFFVFAFWAFLTVAILVLMEGLSAFLHALRLHWVEFQNKFYEGSGYPFEPFTFANIEKVSME</sequence>
<feature type="transmembrane region" description="Helical" evidence="9">
    <location>
        <begin position="598"/>
        <end position="625"/>
    </location>
</feature>
<dbReference type="EMBL" id="CABIJS010000244">
    <property type="protein sequence ID" value="VUZ47500.1"/>
    <property type="molecule type" value="Genomic_DNA"/>
</dbReference>
<dbReference type="GO" id="GO:0000220">
    <property type="term" value="C:vacuolar proton-transporting V-type ATPase, V0 domain"/>
    <property type="evidence" value="ECO:0007669"/>
    <property type="project" value="InterPro"/>
</dbReference>
<evidence type="ECO:0000256" key="11">
    <source>
        <dbReference type="SAM" id="MobiDB-lite"/>
    </source>
</evidence>
<protein>
    <recommendedName>
        <fullName evidence="9">V-type proton ATPase subunit a</fullName>
    </recommendedName>
</protein>
<dbReference type="GO" id="GO:0007035">
    <property type="term" value="P:vacuolar acidification"/>
    <property type="evidence" value="ECO:0007669"/>
    <property type="project" value="TreeGrafter"/>
</dbReference>
<evidence type="ECO:0000256" key="5">
    <source>
        <dbReference type="ARBA" id="ARBA00022781"/>
    </source>
</evidence>
<feature type="transmembrane region" description="Helical" evidence="9">
    <location>
        <begin position="476"/>
        <end position="493"/>
    </location>
</feature>
<accession>A0A564YJZ2</accession>
<evidence type="ECO:0000256" key="3">
    <source>
        <dbReference type="ARBA" id="ARBA00022448"/>
    </source>
</evidence>
<reference evidence="12 13" key="1">
    <citation type="submission" date="2019-07" db="EMBL/GenBank/DDBJ databases">
        <authorList>
            <person name="Jastrzebski P J."/>
            <person name="Paukszto L."/>
            <person name="Jastrzebski P J."/>
        </authorList>
    </citation>
    <scope>NUCLEOTIDE SEQUENCE [LARGE SCALE GENOMIC DNA]</scope>
    <source>
        <strain evidence="12 13">WMS-il1</strain>
    </source>
</reference>
<feature type="transmembrane region" description="Helical" evidence="9">
    <location>
        <begin position="430"/>
        <end position="455"/>
    </location>
</feature>
<name>A0A564YJZ2_HYMDI</name>
<dbReference type="Pfam" id="PF01496">
    <property type="entry name" value="V_ATPase_I"/>
    <property type="match status" value="1"/>
</dbReference>
<dbReference type="AlphaFoldDB" id="A0A564YJZ2"/>
<evidence type="ECO:0000256" key="2">
    <source>
        <dbReference type="ARBA" id="ARBA00009904"/>
    </source>
</evidence>
<keyword evidence="8 9" id="KW-0472">Membrane</keyword>
<organism evidence="12 13">
    <name type="scientific">Hymenolepis diminuta</name>
    <name type="common">Rat tapeworm</name>
    <dbReference type="NCBI Taxonomy" id="6216"/>
    <lineage>
        <taxon>Eukaryota</taxon>
        <taxon>Metazoa</taxon>
        <taxon>Spiralia</taxon>
        <taxon>Lophotrochozoa</taxon>
        <taxon>Platyhelminthes</taxon>
        <taxon>Cestoda</taxon>
        <taxon>Eucestoda</taxon>
        <taxon>Cyclophyllidea</taxon>
        <taxon>Hymenolepididae</taxon>
        <taxon>Hymenolepis</taxon>
    </lineage>
</organism>
<evidence type="ECO:0000256" key="7">
    <source>
        <dbReference type="ARBA" id="ARBA00023065"/>
    </source>
</evidence>
<dbReference type="PANTHER" id="PTHR11629">
    <property type="entry name" value="VACUOLAR PROTON ATPASES"/>
    <property type="match status" value="1"/>
</dbReference>
<evidence type="ECO:0000313" key="13">
    <source>
        <dbReference type="Proteomes" id="UP000321570"/>
    </source>
</evidence>
<feature type="compositionally biased region" description="Gly residues" evidence="11">
    <location>
        <begin position="747"/>
        <end position="757"/>
    </location>
</feature>
<dbReference type="InterPro" id="IPR026028">
    <property type="entry name" value="V-type_ATPase_116kDa_su_euka"/>
</dbReference>
<comment type="subcellular location">
    <subcellularLocation>
        <location evidence="1">Membrane</location>
        <topology evidence="1">Multi-pass membrane protein</topology>
    </subcellularLocation>
</comment>
<gene>
    <name evidence="12" type="ORF">WMSIL1_LOCUS7113</name>
</gene>
<keyword evidence="6 9" id="KW-1133">Transmembrane helix</keyword>
<keyword evidence="13" id="KW-1185">Reference proteome</keyword>
<feature type="transmembrane region" description="Helical" evidence="9">
    <location>
        <begin position="824"/>
        <end position="847"/>
    </location>
</feature>
<evidence type="ECO:0000256" key="9">
    <source>
        <dbReference type="RuleBase" id="RU361189"/>
    </source>
</evidence>
<comment type="function">
    <text evidence="9">Essential component of the vacuolar proton pump (V-ATPase), a multimeric enzyme that catalyzes the translocation of protons across the membranes. Required for assembly and activity of the V-ATPase.</text>
</comment>
<keyword evidence="7 9" id="KW-0406">Ion transport</keyword>
<dbReference type="GO" id="GO:0046961">
    <property type="term" value="F:proton-transporting ATPase activity, rotational mechanism"/>
    <property type="evidence" value="ECO:0007669"/>
    <property type="project" value="InterPro"/>
</dbReference>
<keyword evidence="4 9" id="KW-0812">Transmembrane</keyword>
<dbReference type="GO" id="GO:0005886">
    <property type="term" value="C:plasma membrane"/>
    <property type="evidence" value="ECO:0007669"/>
    <property type="project" value="TreeGrafter"/>
</dbReference>
<evidence type="ECO:0000256" key="10">
    <source>
        <dbReference type="SAM" id="Coils"/>
    </source>
</evidence>
<feature type="transmembrane region" description="Helical" evidence="9">
    <location>
        <begin position="664"/>
        <end position="683"/>
    </location>
</feature>
<evidence type="ECO:0000256" key="8">
    <source>
        <dbReference type="ARBA" id="ARBA00023136"/>
    </source>
</evidence>
<evidence type="ECO:0000256" key="4">
    <source>
        <dbReference type="ARBA" id="ARBA00022692"/>
    </source>
</evidence>
<feature type="coiled-coil region" evidence="10">
    <location>
        <begin position="94"/>
        <end position="121"/>
    </location>
</feature>
<dbReference type="PANTHER" id="PTHR11629:SF63">
    <property type="entry name" value="V-TYPE PROTON ATPASE SUBUNIT A"/>
    <property type="match status" value="1"/>
</dbReference>
<evidence type="ECO:0000256" key="1">
    <source>
        <dbReference type="ARBA" id="ARBA00004141"/>
    </source>
</evidence>
<feature type="region of interest" description="Disordered" evidence="11">
    <location>
        <begin position="725"/>
        <end position="759"/>
    </location>
</feature>
<comment type="similarity">
    <text evidence="2 9">Belongs to the V-ATPase 116 kDa subunit family.</text>
</comment>
<proteinExistence type="inferred from homology"/>
<dbReference type="GO" id="GO:0051117">
    <property type="term" value="F:ATPase binding"/>
    <property type="evidence" value="ECO:0007669"/>
    <property type="project" value="TreeGrafter"/>
</dbReference>
<feature type="transmembrane region" description="Helical" evidence="9">
    <location>
        <begin position="568"/>
        <end position="586"/>
    </location>
</feature>
<keyword evidence="5 9" id="KW-0375">Hydrogen ion transport</keyword>
<dbReference type="PIRSF" id="PIRSF001293">
    <property type="entry name" value="ATP6V0A1"/>
    <property type="match status" value="1"/>
</dbReference>
<feature type="compositionally biased region" description="Polar residues" evidence="11">
    <location>
        <begin position="729"/>
        <end position="744"/>
    </location>
</feature>
<dbReference type="Proteomes" id="UP000321570">
    <property type="component" value="Unassembled WGS sequence"/>
</dbReference>